<feature type="compositionally biased region" description="Basic residues" evidence="7">
    <location>
        <begin position="514"/>
        <end position="528"/>
    </location>
</feature>
<keyword evidence="10" id="KW-1185">Reference proteome</keyword>
<dbReference type="GO" id="GO:0000981">
    <property type="term" value="F:DNA-binding transcription factor activity, RNA polymerase II-specific"/>
    <property type="evidence" value="ECO:0007669"/>
    <property type="project" value="TreeGrafter"/>
</dbReference>
<dbReference type="KEGG" id="uvi:66063534"/>
<evidence type="ECO:0000256" key="5">
    <source>
        <dbReference type="PROSITE-ProRule" id="PRU00108"/>
    </source>
</evidence>
<feature type="region of interest" description="Disordered" evidence="7">
    <location>
        <begin position="377"/>
        <end position="615"/>
    </location>
</feature>
<evidence type="ECO:0000256" key="1">
    <source>
        <dbReference type="ARBA" id="ARBA00004123"/>
    </source>
</evidence>
<feature type="compositionally biased region" description="Polar residues" evidence="7">
    <location>
        <begin position="32"/>
        <end position="46"/>
    </location>
</feature>
<dbReference type="OrthoDB" id="6159439at2759"/>
<comment type="subcellular location">
    <subcellularLocation>
        <location evidence="1 5 6">Nucleus</location>
    </subcellularLocation>
</comment>
<feature type="compositionally biased region" description="Polar residues" evidence="7">
    <location>
        <begin position="408"/>
        <end position="426"/>
    </location>
</feature>
<dbReference type="InterPro" id="IPR009057">
    <property type="entry name" value="Homeodomain-like_sf"/>
</dbReference>
<feature type="compositionally biased region" description="Polar residues" evidence="7">
    <location>
        <begin position="537"/>
        <end position="553"/>
    </location>
</feature>
<evidence type="ECO:0000256" key="7">
    <source>
        <dbReference type="SAM" id="MobiDB-lite"/>
    </source>
</evidence>
<keyword evidence="3 5" id="KW-0371">Homeobox</keyword>
<dbReference type="PANTHER" id="PTHR24208">
    <property type="entry name" value="LIM/HOMEOBOX PROTEIN LHX"/>
    <property type="match status" value="1"/>
</dbReference>
<organism evidence="9 10">
    <name type="scientific">Ustilaginoidea virens</name>
    <name type="common">Rice false smut fungus</name>
    <name type="synonym">Villosiclava virens</name>
    <dbReference type="NCBI Taxonomy" id="1159556"/>
    <lineage>
        <taxon>Eukaryota</taxon>
        <taxon>Fungi</taxon>
        <taxon>Dikarya</taxon>
        <taxon>Ascomycota</taxon>
        <taxon>Pezizomycotina</taxon>
        <taxon>Sordariomycetes</taxon>
        <taxon>Hypocreomycetidae</taxon>
        <taxon>Hypocreales</taxon>
        <taxon>Clavicipitaceae</taxon>
        <taxon>Ustilaginoidea</taxon>
    </lineage>
</organism>
<gene>
    <name evidence="9" type="ORF">UV8b_02756</name>
</gene>
<evidence type="ECO:0000259" key="8">
    <source>
        <dbReference type="PROSITE" id="PS50071"/>
    </source>
</evidence>
<name>A0A8E5HN40_USTVR</name>
<feature type="compositionally biased region" description="Low complexity" evidence="7">
    <location>
        <begin position="103"/>
        <end position="120"/>
    </location>
</feature>
<feature type="compositionally biased region" description="Basic and acidic residues" evidence="7">
    <location>
        <begin position="138"/>
        <end position="147"/>
    </location>
</feature>
<dbReference type="AlphaFoldDB" id="A0A8E5HN40"/>
<dbReference type="PANTHER" id="PTHR24208:SF166">
    <property type="entry name" value="LIM HOMEOBOX TRANSCRIPTION FACTOR 1 ALPHA, ISOFORM B"/>
    <property type="match status" value="1"/>
</dbReference>
<keyword evidence="4 5" id="KW-0539">Nucleus</keyword>
<feature type="domain" description="Homeobox" evidence="8">
    <location>
        <begin position="182"/>
        <end position="243"/>
    </location>
</feature>
<dbReference type="PROSITE" id="PS50071">
    <property type="entry name" value="HOMEOBOX_2"/>
    <property type="match status" value="1"/>
</dbReference>
<dbReference type="Pfam" id="PF00046">
    <property type="entry name" value="Homeodomain"/>
    <property type="match status" value="1"/>
</dbReference>
<dbReference type="SUPFAM" id="SSF46689">
    <property type="entry name" value="Homeodomain-like"/>
    <property type="match status" value="1"/>
</dbReference>
<feature type="compositionally biased region" description="Low complexity" evidence="7">
    <location>
        <begin position="74"/>
        <end position="96"/>
    </location>
</feature>
<reference evidence="9" key="1">
    <citation type="submission" date="2020-03" db="EMBL/GenBank/DDBJ databases">
        <title>A mixture of massive structural variations and highly conserved coding sequences in Ustilaginoidea virens genome.</title>
        <authorList>
            <person name="Zhang K."/>
            <person name="Zhao Z."/>
            <person name="Zhang Z."/>
            <person name="Li Y."/>
            <person name="Hsiang T."/>
            <person name="Sun W."/>
        </authorList>
    </citation>
    <scope>NUCLEOTIDE SEQUENCE</scope>
    <source>
        <strain evidence="9">UV-8b</strain>
    </source>
</reference>
<dbReference type="EMBL" id="CP072754">
    <property type="protein sequence ID" value="QUC18515.1"/>
    <property type="molecule type" value="Genomic_DNA"/>
</dbReference>
<dbReference type="InterPro" id="IPR050453">
    <property type="entry name" value="LIM_Homeobox_TF"/>
</dbReference>
<dbReference type="SMART" id="SM00389">
    <property type="entry name" value="HOX"/>
    <property type="match status" value="1"/>
</dbReference>
<dbReference type="CDD" id="cd00086">
    <property type="entry name" value="homeodomain"/>
    <property type="match status" value="1"/>
</dbReference>
<evidence type="ECO:0000256" key="4">
    <source>
        <dbReference type="ARBA" id="ARBA00023242"/>
    </source>
</evidence>
<sequence>MSDKQFPPAPVEPDWQGQYAHVPQIDSEAYPQRSSVDARNHGQNSKARLATDVGHHAVQSRGLKASNFNQGAVSSISHSPQRSPSITSNSSSVVKSANYTHCSNPSSEPFPFSKPSDSSNAYYYRPQGDQISVIEPSQSDREDKEQSLDQEAGYDVEDQDDGDGTEDRVHSRHQTVAERLAARRKMKRFRLTHQQTRFLMSEFAKQPHPDAAHRERLSREIPGLSPRQVQVWFQNRRAKIKRLTADDRDRMIRMRAVPDDFDNVQALHSPYGAVHGIAPVLSPSHMGPTVSPYPNRGSRPVVLDMRRAGGESYASPTGLTQSFGGIDIGQAPPGMGHSELALTTSPLYHDRYGSSASSPVASGLGYRAPSSAYWNSATSSIGSVSPPSRSAYRDSNPLQGRDWGCRSVSETVQTPTGMYQGQSPTTDAPDRQIGYSNAQFDHSNPSGFGGLEAQTYPDLPGRASDGNVTGMRGDSSMSRGRVPAVTTEGPLSMDFGFRDSYQSVGLPPSLPHQQHQHQHQHQHPHPHPHQHDDRSQHLPSLRQNMTPPSSNYSRGGPVSASLEMATDRPLLVQGENMGEYPVPQLPAPMPASGGLSRPFPPPTSNRDPSSGSLGL</sequence>
<dbReference type="RefSeq" id="XP_042996188.1">
    <property type="nucleotide sequence ID" value="XM_043140254.1"/>
</dbReference>
<accession>A0A8E5HN40</accession>
<feature type="compositionally biased region" description="Acidic residues" evidence="7">
    <location>
        <begin position="152"/>
        <end position="164"/>
    </location>
</feature>
<dbReference type="GeneID" id="66063534"/>
<feature type="region of interest" description="Disordered" evidence="7">
    <location>
        <begin position="1"/>
        <end position="173"/>
    </location>
</feature>
<dbReference type="Gene3D" id="1.10.10.60">
    <property type="entry name" value="Homeodomain-like"/>
    <property type="match status" value="1"/>
</dbReference>
<feature type="compositionally biased region" description="Polar residues" evidence="7">
    <location>
        <begin position="604"/>
        <end position="615"/>
    </location>
</feature>
<feature type="DNA-binding region" description="Homeobox" evidence="5">
    <location>
        <begin position="184"/>
        <end position="244"/>
    </location>
</feature>
<evidence type="ECO:0000256" key="3">
    <source>
        <dbReference type="ARBA" id="ARBA00023155"/>
    </source>
</evidence>
<dbReference type="GO" id="GO:0000977">
    <property type="term" value="F:RNA polymerase II transcription regulatory region sequence-specific DNA binding"/>
    <property type="evidence" value="ECO:0007669"/>
    <property type="project" value="TreeGrafter"/>
</dbReference>
<feature type="compositionally biased region" description="Polar residues" evidence="7">
    <location>
        <begin position="434"/>
        <end position="446"/>
    </location>
</feature>
<dbReference type="GO" id="GO:0005634">
    <property type="term" value="C:nucleus"/>
    <property type="evidence" value="ECO:0007669"/>
    <property type="project" value="UniProtKB-SubCell"/>
</dbReference>
<evidence type="ECO:0000256" key="2">
    <source>
        <dbReference type="ARBA" id="ARBA00023125"/>
    </source>
</evidence>
<keyword evidence="2 5" id="KW-0238">DNA-binding</keyword>
<evidence type="ECO:0000256" key="6">
    <source>
        <dbReference type="RuleBase" id="RU000682"/>
    </source>
</evidence>
<feature type="compositionally biased region" description="Low complexity" evidence="7">
    <location>
        <begin position="377"/>
        <end position="390"/>
    </location>
</feature>
<dbReference type="InterPro" id="IPR001356">
    <property type="entry name" value="HD"/>
</dbReference>
<protein>
    <recommendedName>
        <fullName evidence="8">Homeobox domain-containing protein</fullName>
    </recommendedName>
</protein>
<evidence type="ECO:0000313" key="10">
    <source>
        <dbReference type="Proteomes" id="UP000027002"/>
    </source>
</evidence>
<proteinExistence type="predicted"/>
<dbReference type="Proteomes" id="UP000027002">
    <property type="component" value="Chromosome 2"/>
</dbReference>
<evidence type="ECO:0000313" key="9">
    <source>
        <dbReference type="EMBL" id="QUC18515.1"/>
    </source>
</evidence>